<organism evidence="1">
    <name type="scientific">Streptomyces sp. NBC_00060</name>
    <dbReference type="NCBI Taxonomy" id="2975636"/>
    <lineage>
        <taxon>Bacteria</taxon>
        <taxon>Bacillati</taxon>
        <taxon>Actinomycetota</taxon>
        <taxon>Actinomycetes</taxon>
        <taxon>Kitasatosporales</taxon>
        <taxon>Streptomycetaceae</taxon>
        <taxon>Streptomyces</taxon>
    </lineage>
</organism>
<dbReference type="EMBL" id="CP108253">
    <property type="protein sequence ID" value="WTU40373.1"/>
    <property type="molecule type" value="Genomic_DNA"/>
</dbReference>
<evidence type="ECO:0000313" key="1">
    <source>
        <dbReference type="EMBL" id="WTU40373.1"/>
    </source>
</evidence>
<accession>A0AAU2H0H0</accession>
<reference evidence="1" key="1">
    <citation type="submission" date="2022-10" db="EMBL/GenBank/DDBJ databases">
        <title>The complete genomes of actinobacterial strains from the NBC collection.</title>
        <authorList>
            <person name="Joergensen T.S."/>
            <person name="Alvarez Arevalo M."/>
            <person name="Sterndorff E.B."/>
            <person name="Faurdal D."/>
            <person name="Vuksanovic O."/>
            <person name="Mourched A.-S."/>
            <person name="Charusanti P."/>
            <person name="Shaw S."/>
            <person name="Blin K."/>
            <person name="Weber T."/>
        </authorList>
    </citation>
    <scope>NUCLEOTIDE SEQUENCE</scope>
    <source>
        <strain evidence="1">NBC_00060</strain>
    </source>
</reference>
<dbReference type="AlphaFoldDB" id="A0AAU2H0H0"/>
<name>A0AAU2H0H0_9ACTN</name>
<proteinExistence type="predicted"/>
<sequence>MYEKREDREDHELRPGDLVAAAPPLRLAGAEEDDVELNIIRGID</sequence>
<gene>
    <name evidence="1" type="ORF">OHV25_12660</name>
</gene>
<protein>
    <submittedName>
        <fullName evidence="1">Uncharacterized protein</fullName>
    </submittedName>
</protein>